<reference evidence="3 4" key="1">
    <citation type="submission" date="2019-04" db="EMBL/GenBank/DDBJ databases">
        <authorList>
            <person name="Alioto T."/>
            <person name="Alioto T."/>
        </authorList>
    </citation>
    <scope>NUCLEOTIDE SEQUENCE [LARGE SCALE GENOMIC DNA]</scope>
</reference>
<reference evidence="2" key="2">
    <citation type="submission" date="2020-08" db="EMBL/GenBank/DDBJ databases">
        <authorList>
            <person name="Shumante A."/>
            <person name="Zimin A.V."/>
            <person name="Puiu D."/>
            <person name="Salzberg S.L."/>
        </authorList>
    </citation>
    <scope>NUCLEOTIDE SEQUENCE</scope>
    <source>
        <strain evidence="2">WC2-LM</strain>
        <tissue evidence="2">Liver</tissue>
    </source>
</reference>
<evidence type="ECO:0000259" key="1">
    <source>
        <dbReference type="Pfam" id="PF17749"/>
    </source>
</evidence>
<dbReference type="EMBL" id="WJEC01000833">
    <property type="protein sequence ID" value="KAF7480782.1"/>
    <property type="molecule type" value="Genomic_DNA"/>
</dbReference>
<keyword evidence="4" id="KW-1185">Reference proteome</keyword>
<dbReference type="GO" id="GO:0005930">
    <property type="term" value="C:axoneme"/>
    <property type="evidence" value="ECO:0007669"/>
    <property type="project" value="TreeGrafter"/>
</dbReference>
<dbReference type="GO" id="GO:0036064">
    <property type="term" value="C:ciliary basal body"/>
    <property type="evidence" value="ECO:0007669"/>
    <property type="project" value="TreeGrafter"/>
</dbReference>
<dbReference type="AlphaFoldDB" id="A0A5E4D144"/>
<dbReference type="GO" id="GO:0070507">
    <property type="term" value="P:regulation of microtubule cytoskeleton organization"/>
    <property type="evidence" value="ECO:0007669"/>
    <property type="project" value="TreeGrafter"/>
</dbReference>
<dbReference type="Proteomes" id="UP000662637">
    <property type="component" value="Unassembled WGS sequence"/>
</dbReference>
<name>A0A5E4D144_MARMO</name>
<accession>A0A5E4D144</accession>
<protein>
    <recommendedName>
        <fullName evidence="1">TRAF3-interacting protein 1 C-terminal domain-containing protein</fullName>
    </recommendedName>
</protein>
<dbReference type="EMBL" id="CABDUW010002744">
    <property type="protein sequence ID" value="VTJ87864.1"/>
    <property type="molecule type" value="Genomic_DNA"/>
</dbReference>
<evidence type="ECO:0000313" key="3">
    <source>
        <dbReference type="EMBL" id="VTJ87864.1"/>
    </source>
</evidence>
<dbReference type="GO" id="GO:0060271">
    <property type="term" value="P:cilium assembly"/>
    <property type="evidence" value="ECO:0007669"/>
    <property type="project" value="TreeGrafter"/>
</dbReference>
<feature type="domain" description="TRAF3-interacting protein 1 C-terminal" evidence="1">
    <location>
        <begin position="1"/>
        <end position="60"/>
    </location>
</feature>
<dbReference type="PANTHER" id="PTHR31363">
    <property type="entry name" value="TRAF3-INTERACTING PROTEIN 1"/>
    <property type="match status" value="1"/>
</dbReference>
<evidence type="ECO:0000313" key="2">
    <source>
        <dbReference type="EMBL" id="KAF7480782.1"/>
    </source>
</evidence>
<evidence type="ECO:0000313" key="4">
    <source>
        <dbReference type="Proteomes" id="UP000335636"/>
    </source>
</evidence>
<dbReference type="GO" id="GO:0030992">
    <property type="term" value="C:intraciliary transport particle B"/>
    <property type="evidence" value="ECO:0007669"/>
    <property type="project" value="TreeGrafter"/>
</dbReference>
<organism evidence="3 4">
    <name type="scientific">Marmota monax</name>
    <name type="common">Woodchuck</name>
    <dbReference type="NCBI Taxonomy" id="9995"/>
    <lineage>
        <taxon>Eukaryota</taxon>
        <taxon>Metazoa</taxon>
        <taxon>Chordata</taxon>
        <taxon>Craniata</taxon>
        <taxon>Vertebrata</taxon>
        <taxon>Euteleostomi</taxon>
        <taxon>Mammalia</taxon>
        <taxon>Eutheria</taxon>
        <taxon>Euarchontoglires</taxon>
        <taxon>Glires</taxon>
        <taxon>Rodentia</taxon>
        <taxon>Sciuromorpha</taxon>
        <taxon>Sciuridae</taxon>
        <taxon>Xerinae</taxon>
        <taxon>Marmotini</taxon>
        <taxon>Marmota</taxon>
    </lineage>
</organism>
<dbReference type="InterPro" id="IPR018799">
    <property type="entry name" value="TRAF3IP1"/>
</dbReference>
<dbReference type="GO" id="GO:0042073">
    <property type="term" value="P:intraciliary transport"/>
    <property type="evidence" value="ECO:0007669"/>
    <property type="project" value="TreeGrafter"/>
</dbReference>
<sequence length="63" mass="7610">MDWIHENVDAMQNEFQLWHGENKQHIEALQKEQSITDYATEFLKFEMAELEQMIKDQQNKSVL</sequence>
<gene>
    <name evidence="2" type="ORF">GHT09_007998</name>
    <name evidence="3" type="ORF">MONAX_5E032087</name>
</gene>
<dbReference type="Pfam" id="PF17749">
    <property type="entry name" value="MIP-T3_C"/>
    <property type="match status" value="1"/>
</dbReference>
<dbReference type="GO" id="GO:0008017">
    <property type="term" value="F:microtubule binding"/>
    <property type="evidence" value="ECO:0007669"/>
    <property type="project" value="InterPro"/>
</dbReference>
<dbReference type="InterPro" id="IPR041476">
    <property type="entry name" value="TRAF3IP1_C"/>
</dbReference>
<dbReference type="Proteomes" id="UP000335636">
    <property type="component" value="Unassembled WGS sequence"/>
</dbReference>
<dbReference type="PANTHER" id="PTHR31363:SF0">
    <property type="entry name" value="TRAF3-INTERACTING PROTEIN 1"/>
    <property type="match status" value="1"/>
</dbReference>
<proteinExistence type="predicted"/>